<reference evidence="2" key="1">
    <citation type="journal article" date="2018" name="BMC Genomics">
        <title>Genomic insights into host adaptation between the wheat stripe rust pathogen (Puccinia striiformis f. sp. tritici) and the barley stripe rust pathogen (Puccinia striiformis f. sp. hordei).</title>
        <authorList>
            <person name="Xia C."/>
            <person name="Wang M."/>
            <person name="Yin C."/>
            <person name="Cornejo O.E."/>
            <person name="Hulbert S.H."/>
            <person name="Chen X."/>
        </authorList>
    </citation>
    <scope>NUCLEOTIDE SEQUENCE [LARGE SCALE GENOMIC DNA]</scope>
    <source>
        <strain evidence="2">93-210</strain>
    </source>
</reference>
<dbReference type="EMBL" id="CM045877">
    <property type="protein sequence ID" value="KAI7941001.1"/>
    <property type="molecule type" value="Genomic_DNA"/>
</dbReference>
<dbReference type="Proteomes" id="UP001060170">
    <property type="component" value="Chromosome 13"/>
</dbReference>
<organism evidence="1 2">
    <name type="scientific">Puccinia striiformis f. sp. tritici</name>
    <dbReference type="NCBI Taxonomy" id="168172"/>
    <lineage>
        <taxon>Eukaryota</taxon>
        <taxon>Fungi</taxon>
        <taxon>Dikarya</taxon>
        <taxon>Basidiomycota</taxon>
        <taxon>Pucciniomycotina</taxon>
        <taxon>Pucciniomycetes</taxon>
        <taxon>Pucciniales</taxon>
        <taxon>Pucciniaceae</taxon>
        <taxon>Puccinia</taxon>
    </lineage>
</organism>
<reference evidence="1 2" key="3">
    <citation type="journal article" date="2022" name="Microbiol. Spectr.">
        <title>Folding features and dynamics of 3D genome architecture in plant fungal pathogens.</title>
        <authorList>
            <person name="Xia C."/>
        </authorList>
    </citation>
    <scope>NUCLEOTIDE SEQUENCE [LARGE SCALE GENOMIC DNA]</scope>
    <source>
        <strain evidence="1 2">93-210</strain>
    </source>
</reference>
<keyword evidence="2" id="KW-1185">Reference proteome</keyword>
<evidence type="ECO:0000313" key="2">
    <source>
        <dbReference type="Proteomes" id="UP001060170"/>
    </source>
</evidence>
<proteinExistence type="predicted"/>
<sequence length="192" mass="20510">MSIRSFLIIVMPLIIGSLYTSSRNDAPFHPVDSTDKFLTLTPPDHLMHWPTGLFGSKINAASVPSNDHEGSAKTNAASVPSKDHEGSANTNAASVPSKDHEGTANSTTVTLHLGKGTFDLYGDPAPMKESVSMGPQLRRLLALNPTKGGRRPAQSRAGHLQFLGTSRKEAVAAPSRRLDFHPSIAASNVHRL</sequence>
<comment type="caution">
    <text evidence="1">The sequence shown here is derived from an EMBL/GenBank/DDBJ whole genome shotgun (WGS) entry which is preliminary data.</text>
</comment>
<accession>A0ACC0DY46</accession>
<protein>
    <submittedName>
        <fullName evidence="1">Uncharacterized protein</fullName>
    </submittedName>
</protein>
<evidence type="ECO:0000313" key="1">
    <source>
        <dbReference type="EMBL" id="KAI7941001.1"/>
    </source>
</evidence>
<gene>
    <name evidence="1" type="ORF">MJO28_013286</name>
</gene>
<reference evidence="2" key="2">
    <citation type="journal article" date="2018" name="Mol. Plant Microbe Interact.">
        <title>Genome sequence resources for the wheat stripe rust pathogen (Puccinia striiformis f. sp. tritici) and the barley stripe rust pathogen (Puccinia striiformis f. sp. hordei).</title>
        <authorList>
            <person name="Xia C."/>
            <person name="Wang M."/>
            <person name="Yin C."/>
            <person name="Cornejo O.E."/>
            <person name="Hulbert S.H."/>
            <person name="Chen X."/>
        </authorList>
    </citation>
    <scope>NUCLEOTIDE SEQUENCE [LARGE SCALE GENOMIC DNA]</scope>
    <source>
        <strain evidence="2">93-210</strain>
    </source>
</reference>
<name>A0ACC0DY46_9BASI</name>